<evidence type="ECO:0000313" key="3">
    <source>
        <dbReference type="Proteomes" id="UP000282613"/>
    </source>
</evidence>
<evidence type="ECO:0000256" key="1">
    <source>
        <dbReference type="SAM" id="MobiDB-lite"/>
    </source>
</evidence>
<dbReference type="AlphaFoldDB" id="A0A0R3W6B7"/>
<accession>A0A0R3W6B7</accession>
<dbReference type="Proteomes" id="UP000282613">
    <property type="component" value="Unassembled WGS sequence"/>
</dbReference>
<gene>
    <name evidence="2" type="ORF">TASK_LOCUS5729</name>
</gene>
<sequence length="178" mass="19177">MEGSGCPVTVEEKTPEQLAEEKLRAKYPNLIAQGPSILQKRLNRNVSLHKCHFAWTFVKYFDSGDYNMAKARCNSSQKAGMLKANPTLSSAIPEISVDVIAAQQTGDTIPTPENVPAVRKKAVELQHELHQQCHLSSTATPVTSGAVTTTHTLSSSRGPPTSPIAKSSLAPANPTMEK</sequence>
<name>A0A0R3W6B7_TAEAS</name>
<organism evidence="4">
    <name type="scientific">Taenia asiatica</name>
    <name type="common">Asian tapeworm</name>
    <dbReference type="NCBI Taxonomy" id="60517"/>
    <lineage>
        <taxon>Eukaryota</taxon>
        <taxon>Metazoa</taxon>
        <taxon>Spiralia</taxon>
        <taxon>Lophotrochozoa</taxon>
        <taxon>Platyhelminthes</taxon>
        <taxon>Cestoda</taxon>
        <taxon>Eucestoda</taxon>
        <taxon>Cyclophyllidea</taxon>
        <taxon>Taeniidae</taxon>
        <taxon>Taenia</taxon>
    </lineage>
</organism>
<dbReference type="OrthoDB" id="5949865at2759"/>
<feature type="region of interest" description="Disordered" evidence="1">
    <location>
        <begin position="138"/>
        <end position="178"/>
    </location>
</feature>
<reference evidence="2 3" key="2">
    <citation type="submission" date="2018-11" db="EMBL/GenBank/DDBJ databases">
        <authorList>
            <consortium name="Pathogen Informatics"/>
        </authorList>
    </citation>
    <scope>NUCLEOTIDE SEQUENCE [LARGE SCALE GENOMIC DNA]</scope>
</reference>
<dbReference type="WBParaSite" id="TASK_0000572801-mRNA-1">
    <property type="protein sequence ID" value="TASK_0000572801-mRNA-1"/>
    <property type="gene ID" value="TASK_0000572801"/>
</dbReference>
<dbReference type="STRING" id="60517.A0A0R3W6B7"/>
<evidence type="ECO:0000313" key="4">
    <source>
        <dbReference type="WBParaSite" id="TASK_0000572801-mRNA-1"/>
    </source>
</evidence>
<feature type="compositionally biased region" description="Polar residues" evidence="1">
    <location>
        <begin position="138"/>
        <end position="159"/>
    </location>
</feature>
<protein>
    <submittedName>
        <fullName evidence="4">Myb_DNA-bind_3 domain-containing protein</fullName>
    </submittedName>
</protein>
<keyword evidence="3" id="KW-1185">Reference proteome</keyword>
<reference evidence="4" key="1">
    <citation type="submission" date="2017-02" db="UniProtKB">
        <authorList>
            <consortium name="WormBaseParasite"/>
        </authorList>
    </citation>
    <scope>IDENTIFICATION</scope>
</reference>
<evidence type="ECO:0000313" key="2">
    <source>
        <dbReference type="EMBL" id="VDK35534.1"/>
    </source>
</evidence>
<proteinExistence type="predicted"/>
<dbReference type="EMBL" id="UYRS01018437">
    <property type="protein sequence ID" value="VDK35534.1"/>
    <property type="molecule type" value="Genomic_DNA"/>
</dbReference>